<keyword evidence="8" id="KW-0807">Transducer</keyword>
<dbReference type="RefSeq" id="XP_019849004.1">
    <property type="nucleotide sequence ID" value="XM_019993445.1"/>
</dbReference>
<dbReference type="EnsemblMetazoa" id="XM_019993445.1">
    <property type="protein sequence ID" value="XP_019849004.1"/>
    <property type="gene ID" value="LOC109580377"/>
</dbReference>
<feature type="compositionally biased region" description="Basic and acidic residues" evidence="9">
    <location>
        <begin position="941"/>
        <end position="950"/>
    </location>
</feature>
<evidence type="ECO:0000256" key="6">
    <source>
        <dbReference type="ARBA" id="ARBA00023170"/>
    </source>
</evidence>
<keyword evidence="5 10" id="KW-0472">Membrane</keyword>
<keyword evidence="4" id="KW-0297">G-protein coupled receptor</keyword>
<feature type="domain" description="G-protein coupled receptors family 3 profile" evidence="12">
    <location>
        <begin position="489"/>
        <end position="762"/>
    </location>
</feature>
<dbReference type="CDD" id="cd06366">
    <property type="entry name" value="PBP1_GABAb_receptor"/>
    <property type="match status" value="1"/>
</dbReference>
<feature type="compositionally biased region" description="Polar residues" evidence="9">
    <location>
        <begin position="951"/>
        <end position="960"/>
    </location>
</feature>
<dbReference type="PRINTS" id="PR01176">
    <property type="entry name" value="GABABRECEPTR"/>
</dbReference>
<feature type="compositionally biased region" description="Low complexity" evidence="9">
    <location>
        <begin position="918"/>
        <end position="934"/>
    </location>
</feature>
<reference evidence="14" key="1">
    <citation type="journal article" date="2010" name="Nature">
        <title>The Amphimedon queenslandica genome and the evolution of animal complexity.</title>
        <authorList>
            <person name="Srivastava M."/>
            <person name="Simakov O."/>
            <person name="Chapman J."/>
            <person name="Fahey B."/>
            <person name="Gauthier M.E."/>
            <person name="Mitros T."/>
            <person name="Richards G.S."/>
            <person name="Conaco C."/>
            <person name="Dacre M."/>
            <person name="Hellsten U."/>
            <person name="Larroux C."/>
            <person name="Putnam N.H."/>
            <person name="Stanke M."/>
            <person name="Adamska M."/>
            <person name="Darling A."/>
            <person name="Degnan S.M."/>
            <person name="Oakley T.H."/>
            <person name="Plachetzki D.C."/>
            <person name="Zhai Y."/>
            <person name="Adamski M."/>
            <person name="Calcino A."/>
            <person name="Cummins S.F."/>
            <person name="Goodstein D.M."/>
            <person name="Harris C."/>
            <person name="Jackson D.J."/>
            <person name="Leys S.P."/>
            <person name="Shu S."/>
            <person name="Woodcroft B.J."/>
            <person name="Vervoort M."/>
            <person name="Kosik K.S."/>
            <person name="Manning G."/>
            <person name="Degnan B.M."/>
            <person name="Rokhsar D.S."/>
        </authorList>
    </citation>
    <scope>NUCLEOTIDE SEQUENCE [LARGE SCALE GENOMIC DNA]</scope>
</reference>
<evidence type="ECO:0000256" key="4">
    <source>
        <dbReference type="ARBA" id="ARBA00023040"/>
    </source>
</evidence>
<evidence type="ECO:0000313" key="13">
    <source>
        <dbReference type="EnsemblMetazoa" id="XP_019849004.1"/>
    </source>
</evidence>
<dbReference type="InterPro" id="IPR001828">
    <property type="entry name" value="ANF_lig-bd_rcpt"/>
</dbReference>
<dbReference type="PROSITE" id="PS50259">
    <property type="entry name" value="G_PROTEIN_RECEP_F3_4"/>
    <property type="match status" value="1"/>
</dbReference>
<dbReference type="CDD" id="cd15047">
    <property type="entry name" value="7tmC_GABA-B-like"/>
    <property type="match status" value="1"/>
</dbReference>
<dbReference type="InterPro" id="IPR002455">
    <property type="entry name" value="GPCR3_GABA-B"/>
</dbReference>
<dbReference type="Proteomes" id="UP000007879">
    <property type="component" value="Unassembled WGS sequence"/>
</dbReference>
<evidence type="ECO:0000256" key="7">
    <source>
        <dbReference type="ARBA" id="ARBA00023180"/>
    </source>
</evidence>
<feature type="transmembrane region" description="Helical" evidence="10">
    <location>
        <begin position="706"/>
        <end position="726"/>
    </location>
</feature>
<organism evidence="13 14">
    <name type="scientific">Amphimedon queenslandica</name>
    <name type="common">Sponge</name>
    <dbReference type="NCBI Taxonomy" id="400682"/>
    <lineage>
        <taxon>Eukaryota</taxon>
        <taxon>Metazoa</taxon>
        <taxon>Porifera</taxon>
        <taxon>Demospongiae</taxon>
        <taxon>Heteroscleromorpha</taxon>
        <taxon>Haplosclerida</taxon>
        <taxon>Niphatidae</taxon>
        <taxon>Amphimedon</taxon>
    </lineage>
</organism>
<evidence type="ECO:0000256" key="5">
    <source>
        <dbReference type="ARBA" id="ARBA00023136"/>
    </source>
</evidence>
<dbReference type="PRINTS" id="PR01177">
    <property type="entry name" value="GABAB1RECPTR"/>
</dbReference>
<feature type="chain" id="PRO_5042952510" description="G-protein coupled receptors family 3 profile domain-containing protein" evidence="11">
    <location>
        <begin position="25"/>
        <end position="960"/>
    </location>
</feature>
<keyword evidence="6" id="KW-0675">Receptor</keyword>
<dbReference type="AlphaFoldDB" id="A0AAN0IW54"/>
<feature type="signal peptide" evidence="11">
    <location>
        <begin position="1"/>
        <end position="24"/>
    </location>
</feature>
<sequence length="960" mass="105359">MKASLRSVYLSLLLFLFTQDGVKAVCPPNTPSPPVPLYFGFMTAVDPQSDYVLAGIIPAVDLALELINRNTSILPGYELSYNGTIYDSKCDHRQGLNEFFEMISSRTQYVAAVAAGCSAATLPVAEISHYWSLPIVSYSSAAAQLSDRTTFPSFFRTYPSDGNFVPAFVGLVRGLGWKRVFIFTEESPLFTGNERSLFEELTAAGIYSQSQTFQSNDTAAGVIRDVINTNGHNGTHIFFINAYANSAIAILCQFYHLNKRYPNYAFITFGWYQTRWWDIDANPSINVPCTTQNLQTQLDRVLILQQLPLALNGSAPTISGLTADQFDARYRSRLNDTEYINQLPPSVYNPIPDALTAFDALWSLALGLDRVQRAVCANETLGCNGGPLTELEDFMYYNDQVECMINKSMNMTGFEGVSGYVEFNANGTRVQEAFTIFQYQENTVRVLIGTLSLADNNTFRYRNDTAVWPNGIPPDGTEIKIINTIHVSLNVIFYTAAILGAVFAIGCLAFNVYFRNKKIIKLTSPNLNYTIGAGSLVMYSSVIFLLLPGLDTYSLHLRCIVGYWLAMIGYIIAFSAVLAKMWRVYYIFHNPTASKRTLKDWHLLVAVGVITSIVCLILIIGESIPQTRHEPTLVVDRETESTTNEFDVVVNYCTYSCYRSTTSVAFQALIMAMLFLLQAIGIFLAFQTRKVKVKVLNDAKQVTAIIYVTSVCVVLIIMTTFALGSFLNTSSAVFSLSIAAASTAFLILIFIPKMYNLYKDPDGENIFTGTHSSAAVPGIAAGAASILTGVQPGNSFLLRKESIGINMALATLGDDPKATIAVLEAKVLELEEELRNSKMNPGNPTKRGSLFPGFMSKNGLGNNRSSRDSTTEGSRASVTFEQPKDNLNAANSMTSPPSSVIRESSEEIEEGSDDRDNTNVTSNGMNGNGVSNSGDCVKNNDGGKNEEEGTAKTSRTETNL</sequence>
<comment type="subcellular location">
    <subcellularLocation>
        <location evidence="1">Membrane</location>
        <topology evidence="1">Multi-pass membrane protein</topology>
    </subcellularLocation>
</comment>
<keyword evidence="2 10" id="KW-0812">Transmembrane</keyword>
<dbReference type="SUPFAM" id="SSF53822">
    <property type="entry name" value="Periplasmic binding protein-like I"/>
    <property type="match status" value="1"/>
</dbReference>
<keyword evidence="3 10" id="KW-1133">Transmembrane helix</keyword>
<dbReference type="InterPro" id="IPR017978">
    <property type="entry name" value="GPCR_3_C"/>
</dbReference>
<feature type="transmembrane region" description="Helical" evidence="10">
    <location>
        <begin position="526"/>
        <end position="548"/>
    </location>
</feature>
<dbReference type="PANTHER" id="PTHR10519:SF20">
    <property type="entry name" value="G-PROTEIN COUPLED RECEPTOR 156-RELATED"/>
    <property type="match status" value="1"/>
</dbReference>
<dbReference type="InterPro" id="IPR028082">
    <property type="entry name" value="Peripla_BP_I"/>
</dbReference>
<dbReference type="KEGG" id="aqu:109580377"/>
<protein>
    <recommendedName>
        <fullName evidence="12">G-protein coupled receptors family 3 profile domain-containing protein</fullName>
    </recommendedName>
</protein>
<name>A0AAN0IW54_AMPQE</name>
<accession>A0AAN0IW54</accession>
<proteinExistence type="predicted"/>
<dbReference type="PANTHER" id="PTHR10519">
    <property type="entry name" value="GABA-B RECEPTOR"/>
    <property type="match status" value="1"/>
</dbReference>
<evidence type="ECO:0000256" key="1">
    <source>
        <dbReference type="ARBA" id="ARBA00004141"/>
    </source>
</evidence>
<dbReference type="GO" id="GO:0004965">
    <property type="term" value="F:G protein-coupled GABA receptor activity"/>
    <property type="evidence" value="ECO:0007669"/>
    <property type="project" value="InterPro"/>
</dbReference>
<dbReference type="GO" id="GO:0038039">
    <property type="term" value="C:G protein-coupled receptor heterodimeric complex"/>
    <property type="evidence" value="ECO:0007669"/>
    <property type="project" value="TreeGrafter"/>
</dbReference>
<evidence type="ECO:0000256" key="10">
    <source>
        <dbReference type="SAM" id="Phobius"/>
    </source>
</evidence>
<evidence type="ECO:0000256" key="11">
    <source>
        <dbReference type="SAM" id="SignalP"/>
    </source>
</evidence>
<feature type="region of interest" description="Disordered" evidence="9">
    <location>
        <begin position="835"/>
        <end position="960"/>
    </location>
</feature>
<feature type="transmembrane region" description="Helical" evidence="10">
    <location>
        <begin position="664"/>
        <end position="686"/>
    </location>
</feature>
<evidence type="ECO:0000256" key="8">
    <source>
        <dbReference type="ARBA" id="ARBA00023224"/>
    </source>
</evidence>
<feature type="transmembrane region" description="Helical" evidence="10">
    <location>
        <begin position="560"/>
        <end position="582"/>
    </location>
</feature>
<evidence type="ECO:0000259" key="12">
    <source>
        <dbReference type="PROSITE" id="PS50259"/>
    </source>
</evidence>
<evidence type="ECO:0000313" key="14">
    <source>
        <dbReference type="Proteomes" id="UP000007879"/>
    </source>
</evidence>
<dbReference type="Gene3D" id="3.40.50.2300">
    <property type="match status" value="2"/>
</dbReference>
<dbReference type="GO" id="GO:0007214">
    <property type="term" value="P:gamma-aminobutyric acid signaling pathway"/>
    <property type="evidence" value="ECO:0007669"/>
    <property type="project" value="TreeGrafter"/>
</dbReference>
<keyword evidence="11" id="KW-0732">Signal</keyword>
<feature type="transmembrane region" description="Helical" evidence="10">
    <location>
        <begin position="603"/>
        <end position="621"/>
    </location>
</feature>
<dbReference type="GeneID" id="109580377"/>
<reference evidence="13" key="2">
    <citation type="submission" date="2024-06" db="UniProtKB">
        <authorList>
            <consortium name="EnsemblMetazoa"/>
        </authorList>
    </citation>
    <scope>IDENTIFICATION</scope>
</reference>
<feature type="transmembrane region" description="Helical" evidence="10">
    <location>
        <begin position="491"/>
        <end position="514"/>
    </location>
</feature>
<evidence type="ECO:0000256" key="9">
    <source>
        <dbReference type="SAM" id="MobiDB-lite"/>
    </source>
</evidence>
<keyword evidence="7" id="KW-0325">Glycoprotein</keyword>
<evidence type="ECO:0000256" key="3">
    <source>
        <dbReference type="ARBA" id="ARBA00022989"/>
    </source>
</evidence>
<keyword evidence="14" id="KW-1185">Reference proteome</keyword>
<feature type="transmembrane region" description="Helical" evidence="10">
    <location>
        <begin position="732"/>
        <end position="751"/>
    </location>
</feature>
<dbReference type="Pfam" id="PF01094">
    <property type="entry name" value="ANF_receptor"/>
    <property type="match status" value="1"/>
</dbReference>
<dbReference type="Pfam" id="PF00003">
    <property type="entry name" value="7tm_3"/>
    <property type="match status" value="1"/>
</dbReference>
<evidence type="ECO:0000256" key="2">
    <source>
        <dbReference type="ARBA" id="ARBA00022692"/>
    </source>
</evidence>
<feature type="compositionally biased region" description="Polar residues" evidence="9">
    <location>
        <begin position="871"/>
        <end position="880"/>
    </location>
</feature>